<evidence type="ECO:0000259" key="7">
    <source>
        <dbReference type="Pfam" id="PF08281"/>
    </source>
</evidence>
<dbReference type="InterPro" id="IPR007627">
    <property type="entry name" value="RNA_pol_sigma70_r2"/>
</dbReference>
<accession>A0A7V8NLH1</accession>
<dbReference type="AlphaFoldDB" id="A0A7V8NLH1"/>
<evidence type="ECO:0000256" key="4">
    <source>
        <dbReference type="ARBA" id="ARBA00023125"/>
    </source>
</evidence>
<keyword evidence="5" id="KW-0804">Transcription</keyword>
<dbReference type="PANTHER" id="PTHR43133">
    <property type="entry name" value="RNA POLYMERASE ECF-TYPE SIGMA FACTO"/>
    <property type="match status" value="1"/>
</dbReference>
<dbReference type="PANTHER" id="PTHR43133:SF8">
    <property type="entry name" value="RNA POLYMERASE SIGMA FACTOR HI_1459-RELATED"/>
    <property type="match status" value="1"/>
</dbReference>
<dbReference type="GO" id="GO:0003677">
    <property type="term" value="F:DNA binding"/>
    <property type="evidence" value="ECO:0007669"/>
    <property type="project" value="UniProtKB-KW"/>
</dbReference>
<dbReference type="CDD" id="cd06171">
    <property type="entry name" value="Sigma70_r4"/>
    <property type="match status" value="1"/>
</dbReference>
<comment type="similarity">
    <text evidence="1">Belongs to the sigma-70 factor family. ECF subfamily.</text>
</comment>
<dbReference type="InterPro" id="IPR036388">
    <property type="entry name" value="WH-like_DNA-bd_sf"/>
</dbReference>
<comment type="caution">
    <text evidence="8">The sequence shown here is derived from an EMBL/GenBank/DDBJ whole genome shotgun (WGS) entry which is preliminary data.</text>
</comment>
<dbReference type="Gene3D" id="1.10.10.10">
    <property type="entry name" value="Winged helix-like DNA-binding domain superfamily/Winged helix DNA-binding domain"/>
    <property type="match status" value="1"/>
</dbReference>
<evidence type="ECO:0000313" key="9">
    <source>
        <dbReference type="Proteomes" id="UP000567293"/>
    </source>
</evidence>
<reference evidence="8" key="1">
    <citation type="submission" date="2020-06" db="EMBL/GenBank/DDBJ databases">
        <title>Legume-microbial interactions unlock mineral nutrients during tropical forest succession.</title>
        <authorList>
            <person name="Epihov D.Z."/>
        </authorList>
    </citation>
    <scope>NUCLEOTIDE SEQUENCE [LARGE SCALE GENOMIC DNA]</scope>
    <source>
        <strain evidence="8">Pan2503</strain>
    </source>
</reference>
<proteinExistence type="inferred from homology"/>
<evidence type="ECO:0000259" key="6">
    <source>
        <dbReference type="Pfam" id="PF04542"/>
    </source>
</evidence>
<dbReference type="GO" id="GO:0006352">
    <property type="term" value="P:DNA-templated transcription initiation"/>
    <property type="evidence" value="ECO:0007669"/>
    <property type="project" value="InterPro"/>
</dbReference>
<dbReference type="NCBIfam" id="TIGR02937">
    <property type="entry name" value="sigma70-ECF"/>
    <property type="match status" value="1"/>
</dbReference>
<dbReference type="InterPro" id="IPR039425">
    <property type="entry name" value="RNA_pol_sigma-70-like"/>
</dbReference>
<protein>
    <submittedName>
        <fullName evidence="8">Sigma-70 family RNA polymerase sigma factor</fullName>
    </submittedName>
</protein>
<keyword evidence="3" id="KW-0731">Sigma factor</keyword>
<dbReference type="InterPro" id="IPR014284">
    <property type="entry name" value="RNA_pol_sigma-70_dom"/>
</dbReference>
<evidence type="ECO:0000256" key="2">
    <source>
        <dbReference type="ARBA" id="ARBA00023015"/>
    </source>
</evidence>
<dbReference type="Pfam" id="PF08281">
    <property type="entry name" value="Sigma70_r4_2"/>
    <property type="match status" value="1"/>
</dbReference>
<dbReference type="Pfam" id="PF04542">
    <property type="entry name" value="Sigma70_r2"/>
    <property type="match status" value="1"/>
</dbReference>
<organism evidence="8 9">
    <name type="scientific">Candidatus Acidiferrum panamense</name>
    <dbReference type="NCBI Taxonomy" id="2741543"/>
    <lineage>
        <taxon>Bacteria</taxon>
        <taxon>Pseudomonadati</taxon>
        <taxon>Acidobacteriota</taxon>
        <taxon>Terriglobia</taxon>
        <taxon>Candidatus Acidiferrales</taxon>
        <taxon>Candidatus Acidiferrum</taxon>
    </lineage>
</organism>
<evidence type="ECO:0000313" key="8">
    <source>
        <dbReference type="EMBL" id="MBA0083529.1"/>
    </source>
</evidence>
<evidence type="ECO:0000256" key="5">
    <source>
        <dbReference type="ARBA" id="ARBA00023163"/>
    </source>
</evidence>
<dbReference type="InterPro" id="IPR013324">
    <property type="entry name" value="RNA_pol_sigma_r3/r4-like"/>
</dbReference>
<dbReference type="Proteomes" id="UP000567293">
    <property type="component" value="Unassembled WGS sequence"/>
</dbReference>
<gene>
    <name evidence="8" type="ORF">HRJ53_00885</name>
</gene>
<keyword evidence="9" id="KW-1185">Reference proteome</keyword>
<feature type="domain" description="RNA polymerase sigma factor 70 region 4 type 2" evidence="7">
    <location>
        <begin position="139"/>
        <end position="190"/>
    </location>
</feature>
<dbReference type="Gene3D" id="1.10.1740.10">
    <property type="match status" value="1"/>
</dbReference>
<dbReference type="EMBL" id="JACDQQ010000090">
    <property type="protein sequence ID" value="MBA0083529.1"/>
    <property type="molecule type" value="Genomic_DNA"/>
</dbReference>
<dbReference type="SUPFAM" id="SSF88946">
    <property type="entry name" value="Sigma2 domain of RNA polymerase sigma factors"/>
    <property type="match status" value="1"/>
</dbReference>
<evidence type="ECO:0000256" key="3">
    <source>
        <dbReference type="ARBA" id="ARBA00023082"/>
    </source>
</evidence>
<dbReference type="InterPro" id="IPR013325">
    <property type="entry name" value="RNA_pol_sigma_r2"/>
</dbReference>
<keyword evidence="2" id="KW-0805">Transcription regulation</keyword>
<feature type="domain" description="RNA polymerase sigma-70 region 2" evidence="6">
    <location>
        <begin position="32"/>
        <end position="95"/>
    </location>
</feature>
<dbReference type="SUPFAM" id="SSF88659">
    <property type="entry name" value="Sigma3 and sigma4 domains of RNA polymerase sigma factors"/>
    <property type="match status" value="1"/>
</dbReference>
<dbReference type="GO" id="GO:0016987">
    <property type="term" value="F:sigma factor activity"/>
    <property type="evidence" value="ECO:0007669"/>
    <property type="project" value="UniProtKB-KW"/>
</dbReference>
<evidence type="ECO:0000256" key="1">
    <source>
        <dbReference type="ARBA" id="ARBA00010641"/>
    </source>
</evidence>
<keyword evidence="4" id="KW-0238">DNA-binding</keyword>
<sequence>MSDWASALSWGGGEAELVHELQAGSETAFDWLVTHYHAPVYNLILGMLGDASDAADGTQEVFLKAFRGIRKFRQGSSLKTWLYRIAIREALNQKRWFKRHLQKNVSIDAEPEEGQARFEIADVCGTPFEQLAAHEIQDAVEGALQQVPEAFRSAVILRDLEGLSYEEVAEVLECSVGTVKSRILRGRRALKEILEPMLQERNAEAKAVRTSRPETPLTHVARNVQSFVCETVVMPQPSPYNGASSAVRRISVASQDAAQRANPAGEGLS</sequence>
<name>A0A7V8NLH1_9BACT</name>
<dbReference type="InterPro" id="IPR013249">
    <property type="entry name" value="RNA_pol_sigma70_r4_t2"/>
</dbReference>